<feature type="transmembrane region" description="Helical" evidence="7">
    <location>
        <begin position="207"/>
        <end position="229"/>
    </location>
</feature>
<accession>A0A6J6PZ52</accession>
<dbReference type="GO" id="GO:0012505">
    <property type="term" value="C:endomembrane system"/>
    <property type="evidence" value="ECO:0007669"/>
    <property type="project" value="UniProtKB-SubCell"/>
</dbReference>
<gene>
    <name evidence="8" type="ORF">UFOPK2582_01060</name>
</gene>
<dbReference type="PANTHER" id="PTHR23514:SF3">
    <property type="entry name" value="BYPASS OF STOP CODON PROTEIN 6"/>
    <property type="match status" value="1"/>
</dbReference>
<evidence type="ECO:0000256" key="4">
    <source>
        <dbReference type="ARBA" id="ARBA00022692"/>
    </source>
</evidence>
<protein>
    <submittedName>
        <fullName evidence="8">Unannotated protein</fullName>
    </submittedName>
</protein>
<dbReference type="GO" id="GO:0016020">
    <property type="term" value="C:membrane"/>
    <property type="evidence" value="ECO:0007669"/>
    <property type="project" value="TreeGrafter"/>
</dbReference>
<feature type="transmembrane region" description="Helical" evidence="7">
    <location>
        <begin position="144"/>
        <end position="161"/>
    </location>
</feature>
<feature type="transmembrane region" description="Helical" evidence="7">
    <location>
        <begin position="181"/>
        <end position="200"/>
    </location>
</feature>
<dbReference type="Gene3D" id="1.20.1250.20">
    <property type="entry name" value="MFS general substrate transporter like domains"/>
    <property type="match status" value="1"/>
</dbReference>
<organism evidence="8">
    <name type="scientific">freshwater metagenome</name>
    <dbReference type="NCBI Taxonomy" id="449393"/>
    <lineage>
        <taxon>unclassified sequences</taxon>
        <taxon>metagenomes</taxon>
        <taxon>ecological metagenomes</taxon>
    </lineage>
</organism>
<dbReference type="InterPro" id="IPR036259">
    <property type="entry name" value="MFS_trans_sf"/>
</dbReference>
<dbReference type="Pfam" id="PF07690">
    <property type="entry name" value="MFS_1"/>
    <property type="match status" value="1"/>
</dbReference>
<evidence type="ECO:0000256" key="6">
    <source>
        <dbReference type="ARBA" id="ARBA00023136"/>
    </source>
</evidence>
<evidence type="ECO:0000256" key="2">
    <source>
        <dbReference type="ARBA" id="ARBA00008335"/>
    </source>
</evidence>
<comment type="subcellular location">
    <subcellularLocation>
        <location evidence="1">Endomembrane system</location>
        <topology evidence="1">Multi-pass membrane protein</topology>
    </subcellularLocation>
</comment>
<evidence type="ECO:0000256" key="1">
    <source>
        <dbReference type="ARBA" id="ARBA00004127"/>
    </source>
</evidence>
<evidence type="ECO:0000313" key="8">
    <source>
        <dbReference type="EMBL" id="CAB4703512.1"/>
    </source>
</evidence>
<sequence>MSAVFSWTAGFVLAALLALLAALLAVRPQVEWPVGLMEPRYKRKAPAEATRTVPLVLSLLAVAGFCALEATSANWSATYLEGARGASAVAASLGVSGFWVGITFGRLFLGRVPWPPSRILTVGGLGVLVTLVLIALLPTRLAMFGFVFLGLALAGIFPTLLSTTADRVGHAAAGKVSGWQLLTANLAATCVSALMGLLVVRFGPQVIIFVLIGVALCALPVLILCTRIHSPDEPPNTAQRVVRPEHAP</sequence>
<dbReference type="InterPro" id="IPR051788">
    <property type="entry name" value="MFS_Transporter"/>
</dbReference>
<dbReference type="GO" id="GO:0022857">
    <property type="term" value="F:transmembrane transporter activity"/>
    <property type="evidence" value="ECO:0007669"/>
    <property type="project" value="InterPro"/>
</dbReference>
<name>A0A6J6PZ52_9ZZZZ</name>
<dbReference type="SUPFAM" id="SSF103473">
    <property type="entry name" value="MFS general substrate transporter"/>
    <property type="match status" value="1"/>
</dbReference>
<dbReference type="InterPro" id="IPR011701">
    <property type="entry name" value="MFS"/>
</dbReference>
<comment type="similarity">
    <text evidence="2">Belongs to the major facilitator superfamily.</text>
</comment>
<feature type="transmembrane region" description="Helical" evidence="7">
    <location>
        <begin position="119"/>
        <end position="137"/>
    </location>
</feature>
<evidence type="ECO:0000256" key="5">
    <source>
        <dbReference type="ARBA" id="ARBA00022989"/>
    </source>
</evidence>
<dbReference type="PANTHER" id="PTHR23514">
    <property type="entry name" value="BYPASS OF STOP CODON PROTEIN 6"/>
    <property type="match status" value="1"/>
</dbReference>
<keyword evidence="3" id="KW-0813">Transport</keyword>
<dbReference type="EMBL" id="CAEZXS010000122">
    <property type="protein sequence ID" value="CAB4703512.1"/>
    <property type="molecule type" value="Genomic_DNA"/>
</dbReference>
<keyword evidence="6 7" id="KW-0472">Membrane</keyword>
<feature type="transmembrane region" description="Helical" evidence="7">
    <location>
        <begin position="52"/>
        <end position="73"/>
    </location>
</feature>
<dbReference type="AlphaFoldDB" id="A0A6J6PZ52"/>
<evidence type="ECO:0000256" key="7">
    <source>
        <dbReference type="SAM" id="Phobius"/>
    </source>
</evidence>
<proteinExistence type="inferred from homology"/>
<reference evidence="8" key="1">
    <citation type="submission" date="2020-05" db="EMBL/GenBank/DDBJ databases">
        <authorList>
            <person name="Chiriac C."/>
            <person name="Salcher M."/>
            <person name="Ghai R."/>
            <person name="Kavagutti S V."/>
        </authorList>
    </citation>
    <scope>NUCLEOTIDE SEQUENCE</scope>
</reference>
<feature type="transmembrane region" description="Helical" evidence="7">
    <location>
        <begin position="85"/>
        <end position="107"/>
    </location>
</feature>
<keyword evidence="5 7" id="KW-1133">Transmembrane helix</keyword>
<evidence type="ECO:0000256" key="3">
    <source>
        <dbReference type="ARBA" id="ARBA00022448"/>
    </source>
</evidence>
<keyword evidence="4 7" id="KW-0812">Transmembrane</keyword>